<comment type="caution">
    <text evidence="3">The sequence shown here is derived from an EMBL/GenBank/DDBJ whole genome shotgun (WGS) entry which is preliminary data.</text>
</comment>
<gene>
    <name evidence="3" type="ORF">AJ79_02212</name>
</gene>
<dbReference type="EMBL" id="PDNB01000022">
    <property type="protein sequence ID" value="PGH15831.1"/>
    <property type="molecule type" value="Genomic_DNA"/>
</dbReference>
<evidence type="ECO:0000256" key="1">
    <source>
        <dbReference type="SAM" id="MobiDB-lite"/>
    </source>
</evidence>
<reference evidence="3 4" key="1">
    <citation type="submission" date="2017-10" db="EMBL/GenBank/DDBJ databases">
        <title>Comparative genomics in systemic dimorphic fungi from Ajellomycetaceae.</title>
        <authorList>
            <person name="Munoz J.F."/>
            <person name="Mcewen J.G."/>
            <person name="Clay O.K."/>
            <person name="Cuomo C.A."/>
        </authorList>
    </citation>
    <scope>NUCLEOTIDE SEQUENCE [LARGE SCALE GENOMIC DNA]</scope>
    <source>
        <strain evidence="3 4">UAMH5409</strain>
    </source>
</reference>
<feature type="compositionally biased region" description="Low complexity" evidence="1">
    <location>
        <begin position="757"/>
        <end position="779"/>
    </location>
</feature>
<accession>A0A2B7Y463</accession>
<dbReference type="InterPro" id="IPR043904">
    <property type="entry name" value="PhoD_2-like"/>
</dbReference>
<organism evidence="3 4">
    <name type="scientific">Helicocarpus griseus UAMH5409</name>
    <dbReference type="NCBI Taxonomy" id="1447875"/>
    <lineage>
        <taxon>Eukaryota</taxon>
        <taxon>Fungi</taxon>
        <taxon>Dikarya</taxon>
        <taxon>Ascomycota</taxon>
        <taxon>Pezizomycotina</taxon>
        <taxon>Eurotiomycetes</taxon>
        <taxon>Eurotiomycetidae</taxon>
        <taxon>Onygenales</taxon>
        <taxon>Ajellomycetaceae</taxon>
        <taxon>Helicocarpus</taxon>
    </lineage>
</organism>
<feature type="domain" description="PhoD-like phosphatase" evidence="2">
    <location>
        <begin position="411"/>
        <end position="478"/>
    </location>
</feature>
<dbReference type="CDD" id="cd07389">
    <property type="entry name" value="MPP_PhoD"/>
    <property type="match status" value="1"/>
</dbReference>
<dbReference type="PANTHER" id="PTHR46689">
    <property type="entry name" value="MEMBRANE PROTEIN, PUTATIVE-RELATED"/>
    <property type="match status" value="1"/>
</dbReference>
<name>A0A2B7Y463_9EURO</name>
<dbReference type="InterPro" id="IPR038607">
    <property type="entry name" value="PhoD-like_sf"/>
</dbReference>
<evidence type="ECO:0000259" key="2">
    <source>
        <dbReference type="Pfam" id="PF19050"/>
    </source>
</evidence>
<dbReference type="AlphaFoldDB" id="A0A2B7Y463"/>
<evidence type="ECO:0000313" key="3">
    <source>
        <dbReference type="EMBL" id="PGH15831.1"/>
    </source>
</evidence>
<feature type="compositionally biased region" description="Basic residues" evidence="1">
    <location>
        <begin position="744"/>
        <end position="753"/>
    </location>
</feature>
<feature type="region of interest" description="Disordered" evidence="1">
    <location>
        <begin position="733"/>
        <end position="779"/>
    </location>
</feature>
<dbReference type="Gene3D" id="3.60.21.70">
    <property type="entry name" value="PhoD-like phosphatase"/>
    <property type="match status" value="1"/>
</dbReference>
<evidence type="ECO:0000313" key="4">
    <source>
        <dbReference type="Proteomes" id="UP000223968"/>
    </source>
</evidence>
<dbReference type="OrthoDB" id="9999821at2759"/>
<dbReference type="PANTHER" id="PTHR46689:SF3">
    <property type="entry name" value="PHOD-LIKE PHOSPHATASE DOMAIN-CONTAINING PROTEIN"/>
    <property type="match status" value="1"/>
</dbReference>
<dbReference type="InterPro" id="IPR018946">
    <property type="entry name" value="PhoD-like_MPP"/>
</dbReference>
<dbReference type="Pfam" id="PF19050">
    <property type="entry name" value="PhoD_2"/>
    <property type="match status" value="3"/>
</dbReference>
<sequence length="779" mass="87233">MDNSDPPGLVTRRRDGEPVEATATGDSTLNETCPAVPEGYEHVQDTANGHGRGPNIVDLGEHLEVICGPLLNYKGFSNANEESPTWNGSVLIVTKPGQRQPVLELRSRGPTSTAAGSEPLVNGNVSHDNEVITIEGVKLYADPVKAFWRFQIAVPVQPAETRWEYTIPRFHYFNNKQAMSAYNFVVPAANDSMRIMFHSCNGFSIGTDLDYWQGPTLWNDVLRLHEQRPFHVMVGGGDQIYNDSVRVDGPLKAWTDISNPHRRRAHPFPNIMRDECDHFYYENYVKWYGMEPFATANSQIPQINIWDDHDIIDGFGSYTDHFMKCAVFRGIGGVAFKYYLLFQHHVAPPMSTFTTDAPATMSAVNGTSGADPRQLEKTYVYKEPVQDPSFINGKHPGPYVEECSRNLYMRLGRRMAFVGIDARTERTRHQVNYPETYDLIFSRLDKELTEANGEIKHLILLLGVPIAYPRLAWLENIFSSPIIAPIRLLNKRFGVGGDFFNKFDGQVDLLDDLDDHYTARQHKRERREMMQRLQHISRKHSVRVTILGGDVHLAALGRFYSKPRLNIPAERDFRYMANIISSAITNKPPPKPVANLLARRNKIHHMDHDTDETLMKLFDKQPGGKEKGAAFNKVTMPSRNFACITESSLEGVVNGSADVPDTAASVPPKDGHFPLHAGEENAGTVHRAADGVSNITGMNGGLDVSIRVEIDCSDRRGTTEGYGFSVPPLLIPQDERLSQETTRSRFRRHRNIHTSHSADTTPPATSASAPPATSAEIPR</sequence>
<proteinExistence type="predicted"/>
<feature type="region of interest" description="Disordered" evidence="1">
    <location>
        <begin position="1"/>
        <end position="31"/>
    </location>
</feature>
<dbReference type="STRING" id="1447875.A0A2B7Y463"/>
<feature type="domain" description="PhoD-like phosphatase" evidence="2">
    <location>
        <begin position="494"/>
        <end position="652"/>
    </location>
</feature>
<feature type="domain" description="PhoD-like phosphatase" evidence="2">
    <location>
        <begin position="175"/>
        <end position="348"/>
    </location>
</feature>
<dbReference type="Proteomes" id="UP000223968">
    <property type="component" value="Unassembled WGS sequence"/>
</dbReference>
<keyword evidence="4" id="KW-1185">Reference proteome</keyword>
<protein>
    <recommendedName>
        <fullName evidence="2">PhoD-like phosphatase domain-containing protein</fullName>
    </recommendedName>
</protein>
<dbReference type="GO" id="GO:0016020">
    <property type="term" value="C:membrane"/>
    <property type="evidence" value="ECO:0007669"/>
    <property type="project" value="TreeGrafter"/>
</dbReference>